<comment type="caution">
    <text evidence="2">The sequence shown here is derived from an EMBL/GenBank/DDBJ whole genome shotgun (WGS) entry which is preliminary data.</text>
</comment>
<dbReference type="InterPro" id="IPR025306">
    <property type="entry name" value="Zn-bnd_dom_prob"/>
</dbReference>
<keyword evidence="3" id="KW-1185">Reference proteome</keyword>
<dbReference type="EMBL" id="FPAZ01000003">
    <property type="protein sequence ID" value="SFT45417.1"/>
    <property type="molecule type" value="Genomic_DNA"/>
</dbReference>
<sequence length="165" mass="19597">MTKKDSIPSYVTHPRYGDRPVISSDEVPACAIESAHWRYSSLNYFAETAIFADTSKQNFAIYPRKIYVDIEEMCDVCCRPFIFFAQEQKHWFEELGFWIDAHCTRCIECRKKDQGVRFMHKRYQKLITLKARTPPQNRELKQIAIELYKLGYIRDKNKLNIDIES</sequence>
<dbReference type="RefSeq" id="WP_074988615.1">
    <property type="nucleotide sequence ID" value="NZ_FPAZ01000003.1"/>
</dbReference>
<dbReference type="Proteomes" id="UP000183805">
    <property type="component" value="Unassembled WGS sequence"/>
</dbReference>
<accession>A0ABY1GF39</accession>
<feature type="domain" description="Probable zinc-binding" evidence="1">
    <location>
        <begin position="69"/>
        <end position="114"/>
    </location>
</feature>
<evidence type="ECO:0000313" key="2">
    <source>
        <dbReference type="EMBL" id="SFT45417.1"/>
    </source>
</evidence>
<evidence type="ECO:0000313" key="3">
    <source>
        <dbReference type="Proteomes" id="UP000183805"/>
    </source>
</evidence>
<proteinExistence type="predicted"/>
<protein>
    <submittedName>
        <fullName evidence="2">Probable zinc-ribbon domain-containing protein</fullName>
    </submittedName>
</protein>
<reference evidence="2 3" key="1">
    <citation type="submission" date="2016-10" db="EMBL/GenBank/DDBJ databases">
        <authorList>
            <person name="Varghese N."/>
            <person name="Submissions S."/>
        </authorList>
    </citation>
    <scope>NUCLEOTIDE SEQUENCE [LARGE SCALE GENOMIC DNA]</scope>
    <source>
        <strain evidence="2 3">CGMCC 1.8499</strain>
    </source>
</reference>
<gene>
    <name evidence="2" type="ORF">SAMN04487854_10373</name>
</gene>
<name>A0ABY1GF39_9GAMM</name>
<dbReference type="Pfam" id="PF13451">
    <property type="entry name" value="zf_Tbcl"/>
    <property type="match status" value="1"/>
</dbReference>
<organism evidence="2 3">
    <name type="scientific">Pseudoalteromonas lipolytica</name>
    <dbReference type="NCBI Taxonomy" id="570156"/>
    <lineage>
        <taxon>Bacteria</taxon>
        <taxon>Pseudomonadati</taxon>
        <taxon>Pseudomonadota</taxon>
        <taxon>Gammaproteobacteria</taxon>
        <taxon>Alteromonadales</taxon>
        <taxon>Pseudoalteromonadaceae</taxon>
        <taxon>Pseudoalteromonas</taxon>
    </lineage>
</organism>
<evidence type="ECO:0000259" key="1">
    <source>
        <dbReference type="Pfam" id="PF13451"/>
    </source>
</evidence>